<dbReference type="InterPro" id="IPR036047">
    <property type="entry name" value="F-box-like_dom_sf"/>
</dbReference>
<dbReference type="InterPro" id="IPR011990">
    <property type="entry name" value="TPR-like_helical_dom_sf"/>
</dbReference>
<evidence type="ECO:0000313" key="1">
    <source>
        <dbReference type="EMBL" id="KAL0945448.1"/>
    </source>
</evidence>
<proteinExistence type="predicted"/>
<organism evidence="1 2">
    <name type="scientific">Hohenbuehelia grisea</name>
    <dbReference type="NCBI Taxonomy" id="104357"/>
    <lineage>
        <taxon>Eukaryota</taxon>
        <taxon>Fungi</taxon>
        <taxon>Dikarya</taxon>
        <taxon>Basidiomycota</taxon>
        <taxon>Agaricomycotina</taxon>
        <taxon>Agaricomycetes</taxon>
        <taxon>Agaricomycetidae</taxon>
        <taxon>Agaricales</taxon>
        <taxon>Pleurotineae</taxon>
        <taxon>Pleurotaceae</taxon>
        <taxon>Hohenbuehelia</taxon>
    </lineage>
</organism>
<dbReference type="EMBL" id="JASNQZ010000018">
    <property type="protein sequence ID" value="KAL0945448.1"/>
    <property type="molecule type" value="Genomic_DNA"/>
</dbReference>
<evidence type="ECO:0000313" key="2">
    <source>
        <dbReference type="Proteomes" id="UP001556367"/>
    </source>
</evidence>
<accession>A0ABR3IQ81</accession>
<dbReference type="Proteomes" id="UP001556367">
    <property type="component" value="Unassembled WGS sequence"/>
</dbReference>
<evidence type="ECO:0008006" key="3">
    <source>
        <dbReference type="Google" id="ProtNLM"/>
    </source>
</evidence>
<dbReference type="SUPFAM" id="SSF48452">
    <property type="entry name" value="TPR-like"/>
    <property type="match status" value="1"/>
</dbReference>
<reference evidence="2" key="1">
    <citation type="submission" date="2024-06" db="EMBL/GenBank/DDBJ databases">
        <title>Multi-omics analyses provide insights into the biosynthesis of the anticancer antibiotic pleurotin in Hohenbuehelia grisea.</title>
        <authorList>
            <person name="Weaver J.A."/>
            <person name="Alberti F."/>
        </authorList>
    </citation>
    <scope>NUCLEOTIDE SEQUENCE [LARGE SCALE GENOMIC DNA]</scope>
    <source>
        <strain evidence="2">T-177</strain>
    </source>
</reference>
<dbReference type="Gene3D" id="1.20.1280.50">
    <property type="match status" value="1"/>
</dbReference>
<name>A0ABR3IQ81_9AGAR</name>
<protein>
    <recommendedName>
        <fullName evidence="3">F-box domain-containing protein</fullName>
    </recommendedName>
</protein>
<gene>
    <name evidence="1" type="ORF">HGRIS_000939</name>
</gene>
<sequence>MKRVRTLRLGDSQSLPRRDVQEEIKDLLRKGFQFLQAKNYGVSVANLTEALNLTRASSIPLEKQYEYLFYGLHYRTAAFLGLDKHPQARQDVARALSILPDRWEGYARAAEVFAKTPYTSTTELAVYHALAGLMLYRLEQRINHTKSIVHSFPQQDHRHRQATIAKATTSLVQLTGLVDGIQCDLSIAKQRHTQHPSSITVRPPPSGRLLLIQDYLLSHKNASPEILELIFQYVAESYTHCDTYFQGPLKAAVPMSRTNPLTLSHVCRKWRKIAEAQPSLWRCLVLGFHKPAQKLSLWLERSGGTLYELALRLGSQVTKTTESELVRALKRLSWKSLRFIIVEGVDVRTNLPRIWDQCRNATRLEALALAPISTPDTSDAGSSQPFLCEHMLHATGHRPSLVDDNDQAGFGIRPWTIKHLTVQRCLAGLKALSISRLTLLHTLRLHALKGISEGDVLRLLVMNRNLEYVDIDFDGCVPDSTKLLFAEERTPLDSLPPAKPFPWWYNRPFPSDSSIEGFSQGRQHRVRNGLLCLCKVDARQLIRWALRAGSRPLFIP</sequence>
<dbReference type="Gene3D" id="1.25.40.10">
    <property type="entry name" value="Tetratricopeptide repeat domain"/>
    <property type="match status" value="1"/>
</dbReference>
<dbReference type="SUPFAM" id="SSF81383">
    <property type="entry name" value="F-box domain"/>
    <property type="match status" value="1"/>
</dbReference>
<comment type="caution">
    <text evidence="1">The sequence shown here is derived from an EMBL/GenBank/DDBJ whole genome shotgun (WGS) entry which is preliminary data.</text>
</comment>
<keyword evidence="2" id="KW-1185">Reference proteome</keyword>